<evidence type="ECO:0000313" key="1">
    <source>
        <dbReference type="EMBL" id="KAG5586058.1"/>
    </source>
</evidence>
<proteinExistence type="predicted"/>
<dbReference type="Proteomes" id="UP000824120">
    <property type="component" value="Chromosome 9"/>
</dbReference>
<dbReference type="InterPro" id="IPR040256">
    <property type="entry name" value="At4g02000-like"/>
</dbReference>
<accession>A0A9J5XEE6</accession>
<dbReference type="OrthoDB" id="10380525at2759"/>
<keyword evidence="2" id="KW-1185">Reference proteome</keyword>
<dbReference type="AlphaFoldDB" id="A0A9J5XEE6"/>
<protein>
    <submittedName>
        <fullName evidence="1">Uncharacterized protein</fullName>
    </submittedName>
</protein>
<evidence type="ECO:0000313" key="2">
    <source>
        <dbReference type="Proteomes" id="UP000824120"/>
    </source>
</evidence>
<dbReference type="PANTHER" id="PTHR31286">
    <property type="entry name" value="GLYCINE-RICH CELL WALL STRUCTURAL PROTEIN 1.8-LIKE"/>
    <property type="match status" value="1"/>
</dbReference>
<organism evidence="1 2">
    <name type="scientific">Solanum commersonii</name>
    <name type="common">Commerson's wild potato</name>
    <name type="synonym">Commerson's nightshade</name>
    <dbReference type="NCBI Taxonomy" id="4109"/>
    <lineage>
        <taxon>Eukaryota</taxon>
        <taxon>Viridiplantae</taxon>
        <taxon>Streptophyta</taxon>
        <taxon>Embryophyta</taxon>
        <taxon>Tracheophyta</taxon>
        <taxon>Spermatophyta</taxon>
        <taxon>Magnoliopsida</taxon>
        <taxon>eudicotyledons</taxon>
        <taxon>Gunneridae</taxon>
        <taxon>Pentapetalae</taxon>
        <taxon>asterids</taxon>
        <taxon>lamiids</taxon>
        <taxon>Solanales</taxon>
        <taxon>Solanaceae</taxon>
        <taxon>Solanoideae</taxon>
        <taxon>Solaneae</taxon>
        <taxon>Solanum</taxon>
    </lineage>
</organism>
<comment type="caution">
    <text evidence="1">The sequence shown here is derived from an EMBL/GenBank/DDBJ whole genome shotgun (WGS) entry which is preliminary data.</text>
</comment>
<sequence>MVAAPITAQHAEVLKATKLEELQIQIPKQYSIKGDCKIGLLRMYMRPLIYDAKFHVEEETIQAMTWSSFPDLKPTFFVKEFILVRKPLHLDLVTINKTRPSCATVKELVDLEVVNEASNTTRVEKVQVQYDMLPKYCNECKLQGYGEQECKVLYLELRRVQVVDNDKDKQFDEKTNKSYIDGPVIRQRQEDTEDSNKVKEHEKLNTYKSYIEKVQGNDGSKLIYESHMPTNEVEHKVTDNVEVPTKDIVMNSGNEDSADNEDQLENSSLNMMTHEYQEDYQTQLTLINKLKNDAYQELLQMIALLEGRL</sequence>
<dbReference type="PANTHER" id="PTHR31286:SF79">
    <property type="entry name" value="N-6 ADENINE-SPECIFIC DNA METHYLASE"/>
    <property type="match status" value="1"/>
</dbReference>
<name>A0A9J5XEE6_SOLCO</name>
<dbReference type="EMBL" id="JACXVP010000009">
    <property type="protein sequence ID" value="KAG5586058.1"/>
    <property type="molecule type" value="Genomic_DNA"/>
</dbReference>
<gene>
    <name evidence="1" type="ORF">H5410_046492</name>
</gene>
<reference evidence="1 2" key="1">
    <citation type="submission" date="2020-09" db="EMBL/GenBank/DDBJ databases">
        <title>De no assembly of potato wild relative species, Solanum commersonii.</title>
        <authorList>
            <person name="Cho K."/>
        </authorList>
    </citation>
    <scope>NUCLEOTIDE SEQUENCE [LARGE SCALE GENOMIC DNA]</scope>
    <source>
        <strain evidence="1">LZ3.2</strain>
        <tissue evidence="1">Leaf</tissue>
    </source>
</reference>